<dbReference type="Pfam" id="PF01381">
    <property type="entry name" value="HTH_3"/>
    <property type="match status" value="1"/>
</dbReference>
<accession>A0AAV4E5I6</accession>
<dbReference type="PANTHER" id="PTHR37038">
    <property type="entry name" value="TRANSCRIPTIONAL REGULATOR-RELATED"/>
    <property type="match status" value="1"/>
</dbReference>
<evidence type="ECO:0000313" key="2">
    <source>
        <dbReference type="EMBL" id="GFP12264.1"/>
    </source>
</evidence>
<dbReference type="GO" id="GO:0003677">
    <property type="term" value="F:DNA binding"/>
    <property type="evidence" value="ECO:0007669"/>
    <property type="project" value="InterPro"/>
</dbReference>
<dbReference type="Proteomes" id="UP000630086">
    <property type="component" value="Unassembled WGS sequence"/>
</dbReference>
<proteinExistence type="predicted"/>
<dbReference type="RefSeq" id="WP_061313869.1">
    <property type="nucleotide sequence ID" value="NZ_AP023028.1"/>
</dbReference>
<dbReference type="Gene3D" id="1.10.260.40">
    <property type="entry name" value="lambda repressor-like DNA-binding domains"/>
    <property type="match status" value="1"/>
</dbReference>
<evidence type="ECO:0000313" key="3">
    <source>
        <dbReference type="Proteomes" id="UP000630086"/>
    </source>
</evidence>
<dbReference type="InterPro" id="IPR010982">
    <property type="entry name" value="Lambda_DNA-bd_dom_sf"/>
</dbReference>
<protein>
    <recommendedName>
        <fullName evidence="1">HTH cro/C1-type domain-containing protein</fullName>
    </recommendedName>
</protein>
<dbReference type="EMBL" id="BLYV01000046">
    <property type="protein sequence ID" value="GFP12264.1"/>
    <property type="molecule type" value="Genomic_DNA"/>
</dbReference>
<reference evidence="2" key="1">
    <citation type="submission" date="2020-07" db="EMBL/GenBank/DDBJ databases">
        <title>Draft genome sequence of Lactobacillus helveticus strain JCM 1062.</title>
        <authorList>
            <person name="Endo A."/>
            <person name="Maeno S."/>
            <person name="Kido Y."/>
        </authorList>
    </citation>
    <scope>NUCLEOTIDE SEQUENCE</scope>
    <source>
        <strain evidence="2">JCM 1062</strain>
    </source>
</reference>
<dbReference type="AlphaFoldDB" id="A0AAV4E5I6"/>
<dbReference type="InterPro" id="IPR001387">
    <property type="entry name" value="Cro/C1-type_HTH"/>
</dbReference>
<comment type="caution">
    <text evidence="2">The sequence shown here is derived from an EMBL/GenBank/DDBJ whole genome shotgun (WGS) entry which is preliminary data.</text>
</comment>
<sequence>MTLGEALKKARKQLGLNQSEMSSNVISTAFYSKVERGEYDLDTMKLIKILTIHQINPIKFFKQIVPLSFQRVANDFYSHDEIHEQILTAFTKQDLIKIEAIQKYCKMNQIEDLYYQTVFLEAALKHDLKMIPNKVKEKAKKYLFKKEDWDDEFLTVLTNSLAAFDVDEASEQVHSVIEKYSKDNLLTNNTTYLLSSICVNYLSLVYFNHSKNFVREEAIYFLRSLPERPENCFAKIMANYYEEIFNNDWAKVNSILSFMEENGLNNLARNISIKLN</sequence>
<feature type="domain" description="HTH cro/C1-type" evidence="1">
    <location>
        <begin position="7"/>
        <end position="60"/>
    </location>
</feature>
<dbReference type="SUPFAM" id="SSF47413">
    <property type="entry name" value="lambda repressor-like DNA-binding domains"/>
    <property type="match status" value="1"/>
</dbReference>
<dbReference type="PROSITE" id="PS50943">
    <property type="entry name" value="HTH_CROC1"/>
    <property type="match status" value="1"/>
</dbReference>
<dbReference type="CDD" id="cd00093">
    <property type="entry name" value="HTH_XRE"/>
    <property type="match status" value="1"/>
</dbReference>
<evidence type="ECO:0000259" key="1">
    <source>
        <dbReference type="PROSITE" id="PS50943"/>
    </source>
</evidence>
<organism evidence="2 3">
    <name type="scientific">Lactobacillus helveticus</name>
    <name type="common">Lactobacillus suntoryeus</name>
    <dbReference type="NCBI Taxonomy" id="1587"/>
    <lineage>
        <taxon>Bacteria</taxon>
        <taxon>Bacillati</taxon>
        <taxon>Bacillota</taxon>
        <taxon>Bacilli</taxon>
        <taxon>Lactobacillales</taxon>
        <taxon>Lactobacillaceae</taxon>
        <taxon>Lactobacillus</taxon>
    </lineage>
</organism>
<dbReference type="SMART" id="SM00530">
    <property type="entry name" value="HTH_XRE"/>
    <property type="match status" value="1"/>
</dbReference>
<name>A0AAV4E5I6_LACHE</name>
<dbReference type="InterPro" id="IPR053163">
    <property type="entry name" value="HTH-type_regulator_Rgg"/>
</dbReference>
<gene>
    <name evidence="2" type="ORF">LHEJCM1062_01360</name>
</gene>